<proteinExistence type="predicted"/>
<reference evidence="2" key="1">
    <citation type="submission" date="2021-10" db="EMBL/GenBank/DDBJ databases">
        <title>Tropical sea cucumber genome reveals ecological adaptation and Cuvierian tubules defense mechanism.</title>
        <authorList>
            <person name="Chen T."/>
        </authorList>
    </citation>
    <scope>NUCLEOTIDE SEQUENCE</scope>
    <source>
        <strain evidence="2">Nanhai2018</strain>
        <tissue evidence="2">Muscle</tissue>
    </source>
</reference>
<comment type="caution">
    <text evidence="2">The sequence shown here is derived from an EMBL/GenBank/DDBJ whole genome shotgun (WGS) entry which is preliminary data.</text>
</comment>
<dbReference type="EMBL" id="JAIZAY010000015">
    <property type="protein sequence ID" value="KAJ8028541.1"/>
    <property type="molecule type" value="Genomic_DNA"/>
</dbReference>
<dbReference type="Proteomes" id="UP001152320">
    <property type="component" value="Chromosome 15"/>
</dbReference>
<evidence type="ECO:0000313" key="3">
    <source>
        <dbReference type="Proteomes" id="UP001152320"/>
    </source>
</evidence>
<name>A0A9Q1BKY8_HOLLE</name>
<evidence type="ECO:0000313" key="2">
    <source>
        <dbReference type="EMBL" id="KAJ8028541.1"/>
    </source>
</evidence>
<dbReference type="AlphaFoldDB" id="A0A9Q1BKY8"/>
<dbReference type="OrthoDB" id="10593801at2759"/>
<keyword evidence="3" id="KW-1185">Reference proteome</keyword>
<gene>
    <name evidence="2" type="ORF">HOLleu_30809</name>
</gene>
<protein>
    <submittedName>
        <fullName evidence="2">Uncharacterized protein</fullName>
    </submittedName>
</protein>
<evidence type="ECO:0000256" key="1">
    <source>
        <dbReference type="SAM" id="MobiDB-lite"/>
    </source>
</evidence>
<organism evidence="2 3">
    <name type="scientific">Holothuria leucospilota</name>
    <name type="common">Black long sea cucumber</name>
    <name type="synonym">Mertensiothuria leucospilota</name>
    <dbReference type="NCBI Taxonomy" id="206669"/>
    <lineage>
        <taxon>Eukaryota</taxon>
        <taxon>Metazoa</taxon>
        <taxon>Echinodermata</taxon>
        <taxon>Eleutherozoa</taxon>
        <taxon>Echinozoa</taxon>
        <taxon>Holothuroidea</taxon>
        <taxon>Aspidochirotacea</taxon>
        <taxon>Aspidochirotida</taxon>
        <taxon>Holothuriidae</taxon>
        <taxon>Holothuria</taxon>
    </lineage>
</organism>
<feature type="region of interest" description="Disordered" evidence="1">
    <location>
        <begin position="67"/>
        <end position="87"/>
    </location>
</feature>
<sequence length="202" mass="23251">MIPHLASSVFESVYDEDYLEPPLIHFAKENQSYQRFPQSVIPKVRNPNGQLEDAGLGIITHLKPLTPRDGKSATSTSVTICGTRPRHNHSRRRASSIYLFTEEEPSAEELSRKLKADVRKKPLNERTRRRPWRLYRASFPHYRTVVERSEFVSKYRVALAGLNSRSNSPASWQQTMDPFYGDLTNHGDHAYPNTSNVTITRR</sequence>
<accession>A0A9Q1BKY8</accession>